<dbReference type="AlphaFoldDB" id="A0A926DRQ1"/>
<dbReference type="EMBL" id="JACRSQ010000001">
    <property type="protein sequence ID" value="MBC8542085.1"/>
    <property type="molecule type" value="Genomic_DNA"/>
</dbReference>
<evidence type="ECO:0000313" key="2">
    <source>
        <dbReference type="EMBL" id="MBC8542085.1"/>
    </source>
</evidence>
<evidence type="ECO:0000259" key="1">
    <source>
        <dbReference type="Pfam" id="PF01396"/>
    </source>
</evidence>
<dbReference type="Pfam" id="PF01396">
    <property type="entry name" value="Zn_ribbon_Top1"/>
    <property type="match status" value="1"/>
</dbReference>
<organism evidence="2 3">
    <name type="scientific">Bianquea renquensis</name>
    <dbReference type="NCBI Taxonomy" id="2763661"/>
    <lineage>
        <taxon>Bacteria</taxon>
        <taxon>Bacillati</taxon>
        <taxon>Bacillota</taxon>
        <taxon>Clostridia</taxon>
        <taxon>Eubacteriales</taxon>
        <taxon>Bianqueaceae</taxon>
        <taxon>Bianquea</taxon>
    </lineage>
</organism>
<dbReference type="InterPro" id="IPR013498">
    <property type="entry name" value="Topo_IA_Znf"/>
</dbReference>
<gene>
    <name evidence="2" type="ORF">H8730_00780</name>
</gene>
<keyword evidence="2" id="KW-0238">DNA-binding</keyword>
<dbReference type="GO" id="GO:0003677">
    <property type="term" value="F:DNA binding"/>
    <property type="evidence" value="ECO:0007669"/>
    <property type="project" value="UniProtKB-KW"/>
</dbReference>
<dbReference type="Gene3D" id="3.30.65.10">
    <property type="entry name" value="Bacterial Topoisomerase I, domain 1"/>
    <property type="match status" value="1"/>
</dbReference>
<comment type="caution">
    <text evidence="2">The sequence shown here is derived from an EMBL/GenBank/DDBJ whole genome shotgun (WGS) entry which is preliminary data.</text>
</comment>
<dbReference type="GO" id="GO:0006265">
    <property type="term" value="P:DNA topological change"/>
    <property type="evidence" value="ECO:0007669"/>
    <property type="project" value="InterPro"/>
</dbReference>
<dbReference type="GO" id="GO:0005694">
    <property type="term" value="C:chromosome"/>
    <property type="evidence" value="ECO:0007669"/>
    <property type="project" value="InterPro"/>
</dbReference>
<sequence>MKRIRCQECDGNYILRDGKFGVFAGCSNYPRCRSTKKLYEVVLEYIRIYGIGIYRWDRECWKCKKKTAVYSYYLDYELAELDEFFNSGLPAVGLGDLAYIDGLLSQKYATIQKRYSNTTHSSYMANTCSHCGALQGRNYVVEDPHEIVEELWHSRGMDKFWIETIACPDTSPLVSDIKRIYSQAP</sequence>
<feature type="domain" description="DNA topoisomerase type IA zn finger" evidence="1">
    <location>
        <begin position="5"/>
        <end position="38"/>
    </location>
</feature>
<dbReference type="Proteomes" id="UP000657006">
    <property type="component" value="Unassembled WGS sequence"/>
</dbReference>
<name>A0A926DRQ1_9FIRM</name>
<proteinExistence type="predicted"/>
<dbReference type="SUPFAM" id="SSF57783">
    <property type="entry name" value="Zinc beta-ribbon"/>
    <property type="match status" value="1"/>
</dbReference>
<protein>
    <submittedName>
        <fullName evidence="2">Topoisomerase DNA-binding C4 zinc finger domain-containing protein</fullName>
    </submittedName>
</protein>
<keyword evidence="3" id="KW-1185">Reference proteome</keyword>
<dbReference type="GO" id="GO:0003916">
    <property type="term" value="F:DNA topoisomerase activity"/>
    <property type="evidence" value="ECO:0007669"/>
    <property type="project" value="InterPro"/>
</dbReference>
<dbReference type="RefSeq" id="WP_177719721.1">
    <property type="nucleotide sequence ID" value="NZ_JACRSQ010000001.1"/>
</dbReference>
<evidence type="ECO:0000313" key="3">
    <source>
        <dbReference type="Proteomes" id="UP000657006"/>
    </source>
</evidence>
<accession>A0A926DRQ1</accession>
<reference evidence="2" key="1">
    <citation type="submission" date="2020-08" db="EMBL/GenBank/DDBJ databases">
        <title>Genome public.</title>
        <authorList>
            <person name="Liu C."/>
            <person name="Sun Q."/>
        </authorList>
    </citation>
    <scope>NUCLEOTIDE SEQUENCE</scope>
    <source>
        <strain evidence="2">NSJ-32</strain>
    </source>
</reference>